<feature type="compositionally biased region" description="Low complexity" evidence="1">
    <location>
        <begin position="1"/>
        <end position="13"/>
    </location>
</feature>
<feature type="region of interest" description="Disordered" evidence="1">
    <location>
        <begin position="1"/>
        <end position="89"/>
    </location>
</feature>
<dbReference type="Proteomes" id="UP000749646">
    <property type="component" value="Unassembled WGS sequence"/>
</dbReference>
<accession>A0A9P6IKK9</accession>
<comment type="caution">
    <text evidence="2">The sequence shown here is derived from an EMBL/GenBank/DDBJ whole genome shotgun (WGS) entry which is preliminary data.</text>
</comment>
<dbReference type="EMBL" id="JAAAHW010011952">
    <property type="protein sequence ID" value="KAF9916558.1"/>
    <property type="molecule type" value="Genomic_DNA"/>
</dbReference>
<evidence type="ECO:0000256" key="1">
    <source>
        <dbReference type="SAM" id="MobiDB-lite"/>
    </source>
</evidence>
<name>A0A9P6IKK9_9FUNG</name>
<evidence type="ECO:0000313" key="2">
    <source>
        <dbReference type="EMBL" id="KAF9916558.1"/>
    </source>
</evidence>
<gene>
    <name evidence="2" type="ORF">BGZ65_000245</name>
</gene>
<feature type="non-terminal residue" evidence="2">
    <location>
        <position position="1"/>
    </location>
</feature>
<proteinExistence type="predicted"/>
<evidence type="ECO:0000313" key="3">
    <source>
        <dbReference type="Proteomes" id="UP000749646"/>
    </source>
</evidence>
<sequence length="89" mass="10329">QRYPGRYYYQQPRHGYPQDPAEHSLYVQQHQQQERDRELESDRKSIGPPLPSRPVDEAVSADAEISRGDEDPAVGVSDLQHGPIRRRHQ</sequence>
<keyword evidence="3" id="KW-1185">Reference proteome</keyword>
<feature type="compositionally biased region" description="Basic and acidic residues" evidence="1">
    <location>
        <begin position="32"/>
        <end position="45"/>
    </location>
</feature>
<protein>
    <submittedName>
        <fullName evidence="2">Uncharacterized protein</fullName>
    </submittedName>
</protein>
<organism evidence="2 3">
    <name type="scientific">Modicella reniformis</name>
    <dbReference type="NCBI Taxonomy" id="1440133"/>
    <lineage>
        <taxon>Eukaryota</taxon>
        <taxon>Fungi</taxon>
        <taxon>Fungi incertae sedis</taxon>
        <taxon>Mucoromycota</taxon>
        <taxon>Mortierellomycotina</taxon>
        <taxon>Mortierellomycetes</taxon>
        <taxon>Mortierellales</taxon>
        <taxon>Mortierellaceae</taxon>
        <taxon>Modicella</taxon>
    </lineage>
</organism>
<reference evidence="2" key="1">
    <citation type="journal article" date="2020" name="Fungal Divers.">
        <title>Resolving the Mortierellaceae phylogeny through synthesis of multi-gene phylogenetics and phylogenomics.</title>
        <authorList>
            <person name="Vandepol N."/>
            <person name="Liber J."/>
            <person name="Desiro A."/>
            <person name="Na H."/>
            <person name="Kennedy M."/>
            <person name="Barry K."/>
            <person name="Grigoriev I.V."/>
            <person name="Miller A.N."/>
            <person name="O'Donnell K."/>
            <person name="Stajich J.E."/>
            <person name="Bonito G."/>
        </authorList>
    </citation>
    <scope>NUCLEOTIDE SEQUENCE</scope>
    <source>
        <strain evidence="2">MES-2147</strain>
    </source>
</reference>
<dbReference type="AlphaFoldDB" id="A0A9P6IKK9"/>